<keyword evidence="2" id="KW-1185">Reference proteome</keyword>
<reference evidence="1 2" key="1">
    <citation type="submission" date="2021-06" db="EMBL/GenBank/DDBJ databases">
        <title>Caerostris extrusa draft genome.</title>
        <authorList>
            <person name="Kono N."/>
            <person name="Arakawa K."/>
        </authorList>
    </citation>
    <scope>NUCLEOTIDE SEQUENCE [LARGE SCALE GENOMIC DNA]</scope>
</reference>
<dbReference type="EMBL" id="BPLR01004688">
    <property type="protein sequence ID" value="GIX96738.1"/>
    <property type="molecule type" value="Genomic_DNA"/>
</dbReference>
<gene>
    <name evidence="1" type="ORF">CEXT_759411</name>
</gene>
<name>A0AAV4PKP5_CAEEX</name>
<evidence type="ECO:0000313" key="2">
    <source>
        <dbReference type="Proteomes" id="UP001054945"/>
    </source>
</evidence>
<organism evidence="1 2">
    <name type="scientific">Caerostris extrusa</name>
    <name type="common">Bark spider</name>
    <name type="synonym">Caerostris bankana</name>
    <dbReference type="NCBI Taxonomy" id="172846"/>
    <lineage>
        <taxon>Eukaryota</taxon>
        <taxon>Metazoa</taxon>
        <taxon>Ecdysozoa</taxon>
        <taxon>Arthropoda</taxon>
        <taxon>Chelicerata</taxon>
        <taxon>Arachnida</taxon>
        <taxon>Araneae</taxon>
        <taxon>Araneomorphae</taxon>
        <taxon>Entelegynae</taxon>
        <taxon>Araneoidea</taxon>
        <taxon>Araneidae</taxon>
        <taxon>Caerostris</taxon>
    </lineage>
</organism>
<proteinExistence type="predicted"/>
<protein>
    <submittedName>
        <fullName evidence="1">Uncharacterized protein</fullName>
    </submittedName>
</protein>
<evidence type="ECO:0000313" key="1">
    <source>
        <dbReference type="EMBL" id="GIX96738.1"/>
    </source>
</evidence>
<sequence>MFECQRVTVLLMDHLHGSLPRITIALFSITSDADSTAWKEKEKKKLSSIINLDFPVHGTFACAGACPQRLPCVRVR</sequence>
<dbReference type="AlphaFoldDB" id="A0AAV4PKP5"/>
<dbReference type="Proteomes" id="UP001054945">
    <property type="component" value="Unassembled WGS sequence"/>
</dbReference>
<accession>A0AAV4PKP5</accession>
<comment type="caution">
    <text evidence="1">The sequence shown here is derived from an EMBL/GenBank/DDBJ whole genome shotgun (WGS) entry which is preliminary data.</text>
</comment>